<reference evidence="3" key="1">
    <citation type="submission" date="2023-07" db="EMBL/GenBank/DDBJ databases">
        <title>draft genome sequence of fig (Ficus carica).</title>
        <authorList>
            <person name="Takahashi T."/>
            <person name="Nishimura K."/>
        </authorList>
    </citation>
    <scope>NUCLEOTIDE SEQUENCE</scope>
</reference>
<gene>
    <name evidence="3" type="ORF">TIFTF001_021797</name>
</gene>
<sequence>MIQDLEEFVQIMHSQAQRKVRSLLAEIERERRKNASQGQLIAELQQNQNMVISSDALSMTRSILLNESDTFDCNVFDGYDTLMDAEHENFESSLVDEEGVNRGFAENRSRDEAAS</sequence>
<evidence type="ECO:0000313" key="3">
    <source>
        <dbReference type="EMBL" id="GMN52653.1"/>
    </source>
</evidence>
<keyword evidence="4" id="KW-1185">Reference proteome</keyword>
<accession>A0AA88ADD7</accession>
<evidence type="ECO:0000256" key="1">
    <source>
        <dbReference type="SAM" id="Coils"/>
    </source>
</evidence>
<keyword evidence="1" id="KW-0175">Coiled coil</keyword>
<evidence type="ECO:0000313" key="4">
    <source>
        <dbReference type="Proteomes" id="UP001187192"/>
    </source>
</evidence>
<protein>
    <submittedName>
        <fullName evidence="3">Uncharacterized protein</fullName>
    </submittedName>
</protein>
<proteinExistence type="predicted"/>
<feature type="compositionally biased region" description="Basic and acidic residues" evidence="2">
    <location>
        <begin position="105"/>
        <end position="115"/>
    </location>
</feature>
<evidence type="ECO:0000256" key="2">
    <source>
        <dbReference type="SAM" id="MobiDB-lite"/>
    </source>
</evidence>
<organism evidence="3 4">
    <name type="scientific">Ficus carica</name>
    <name type="common">Common fig</name>
    <dbReference type="NCBI Taxonomy" id="3494"/>
    <lineage>
        <taxon>Eukaryota</taxon>
        <taxon>Viridiplantae</taxon>
        <taxon>Streptophyta</taxon>
        <taxon>Embryophyta</taxon>
        <taxon>Tracheophyta</taxon>
        <taxon>Spermatophyta</taxon>
        <taxon>Magnoliopsida</taxon>
        <taxon>eudicotyledons</taxon>
        <taxon>Gunneridae</taxon>
        <taxon>Pentapetalae</taxon>
        <taxon>rosids</taxon>
        <taxon>fabids</taxon>
        <taxon>Rosales</taxon>
        <taxon>Moraceae</taxon>
        <taxon>Ficeae</taxon>
        <taxon>Ficus</taxon>
    </lineage>
</organism>
<name>A0AA88ADD7_FICCA</name>
<dbReference type="EMBL" id="BTGU01000042">
    <property type="protein sequence ID" value="GMN52653.1"/>
    <property type="molecule type" value="Genomic_DNA"/>
</dbReference>
<dbReference type="Proteomes" id="UP001187192">
    <property type="component" value="Unassembled WGS sequence"/>
</dbReference>
<feature type="region of interest" description="Disordered" evidence="2">
    <location>
        <begin position="92"/>
        <end position="115"/>
    </location>
</feature>
<dbReference type="AlphaFoldDB" id="A0AA88ADD7"/>
<comment type="caution">
    <text evidence="3">The sequence shown here is derived from an EMBL/GenBank/DDBJ whole genome shotgun (WGS) entry which is preliminary data.</text>
</comment>
<feature type="coiled-coil region" evidence="1">
    <location>
        <begin position="13"/>
        <end position="47"/>
    </location>
</feature>